<dbReference type="InterPro" id="IPR001309">
    <property type="entry name" value="Pept_C14_p20"/>
</dbReference>
<dbReference type="AlphaFoldDB" id="A0A6P9C074"/>
<dbReference type="Pfam" id="PF00656">
    <property type="entry name" value="Peptidase_C14"/>
    <property type="match status" value="1"/>
</dbReference>
<evidence type="ECO:0000256" key="1">
    <source>
        <dbReference type="ARBA" id="ARBA00010134"/>
    </source>
</evidence>
<dbReference type="FunFam" id="3.40.50.1460:FF:000007">
    <property type="entry name" value="Caspase-1"/>
    <property type="match status" value="1"/>
</dbReference>
<dbReference type="RefSeq" id="XP_034276902.1">
    <property type="nucleotide sequence ID" value="XM_034421011.2"/>
</dbReference>
<comment type="similarity">
    <text evidence="1 2">Belongs to the peptidase C14A family.</text>
</comment>
<dbReference type="OMA" id="HGICGTL"/>
<dbReference type="PRINTS" id="PR00376">
    <property type="entry name" value="IL1BCENZYME"/>
</dbReference>
<dbReference type="InterPro" id="IPR002398">
    <property type="entry name" value="Pept_C14"/>
</dbReference>
<proteinExistence type="inferred from homology"/>
<dbReference type="InParanoid" id="A0A6P9C074"/>
<organism evidence="6 7">
    <name type="scientific">Pantherophis guttatus</name>
    <name type="common">Corn snake</name>
    <name type="synonym">Elaphe guttata</name>
    <dbReference type="NCBI Taxonomy" id="94885"/>
    <lineage>
        <taxon>Eukaryota</taxon>
        <taxon>Metazoa</taxon>
        <taxon>Chordata</taxon>
        <taxon>Craniata</taxon>
        <taxon>Vertebrata</taxon>
        <taxon>Euteleostomi</taxon>
        <taxon>Lepidosauria</taxon>
        <taxon>Squamata</taxon>
        <taxon>Bifurcata</taxon>
        <taxon>Unidentata</taxon>
        <taxon>Episquamata</taxon>
        <taxon>Toxicofera</taxon>
        <taxon>Serpentes</taxon>
        <taxon>Colubroidea</taxon>
        <taxon>Colubridae</taxon>
        <taxon>Colubrinae</taxon>
        <taxon>Pantherophis</taxon>
    </lineage>
</organism>
<dbReference type="PANTHER" id="PTHR47901">
    <property type="entry name" value="CASPASE RECRUITMENT DOMAIN-CONTAINING PROTEIN 18"/>
    <property type="match status" value="1"/>
</dbReference>
<dbReference type="SMART" id="SM00114">
    <property type="entry name" value="CARD"/>
    <property type="match status" value="1"/>
</dbReference>
<dbReference type="Proteomes" id="UP001652622">
    <property type="component" value="Unplaced"/>
</dbReference>
<dbReference type="InterPro" id="IPR011600">
    <property type="entry name" value="Pept_C14_caspase"/>
</dbReference>
<evidence type="ECO:0000256" key="2">
    <source>
        <dbReference type="RuleBase" id="RU003971"/>
    </source>
</evidence>
<dbReference type="InterPro" id="IPR015917">
    <property type="entry name" value="Pept_C14A"/>
</dbReference>
<dbReference type="GO" id="GO:0004197">
    <property type="term" value="F:cysteine-type endopeptidase activity"/>
    <property type="evidence" value="ECO:0007669"/>
    <property type="project" value="InterPro"/>
</dbReference>
<dbReference type="SUPFAM" id="SSF52129">
    <property type="entry name" value="Caspase-like"/>
    <property type="match status" value="1"/>
</dbReference>
<dbReference type="Pfam" id="PF00619">
    <property type="entry name" value="CARD"/>
    <property type="match status" value="1"/>
</dbReference>
<dbReference type="PROSITE" id="PS50207">
    <property type="entry name" value="CASPASE_P10"/>
    <property type="match status" value="1"/>
</dbReference>
<feature type="domain" description="CARD" evidence="5">
    <location>
        <begin position="1"/>
        <end position="90"/>
    </location>
</feature>
<dbReference type="CDD" id="cd00032">
    <property type="entry name" value="CASc"/>
    <property type="match status" value="1"/>
</dbReference>
<dbReference type="Gene3D" id="1.10.533.10">
    <property type="entry name" value="Death Domain, Fas"/>
    <property type="match status" value="1"/>
</dbReference>
<dbReference type="InterPro" id="IPR029030">
    <property type="entry name" value="Caspase-like_dom_sf"/>
</dbReference>
<dbReference type="PROSITE" id="PS50208">
    <property type="entry name" value="CASPASE_P20"/>
    <property type="match status" value="1"/>
</dbReference>
<dbReference type="GO" id="GO:0050727">
    <property type="term" value="P:regulation of inflammatory response"/>
    <property type="evidence" value="ECO:0007669"/>
    <property type="project" value="TreeGrafter"/>
</dbReference>
<name>A0A6P9C074_PANGU</name>
<protein>
    <submittedName>
        <fullName evidence="7">Caspase-1-like</fullName>
    </submittedName>
</protein>
<evidence type="ECO:0000313" key="6">
    <source>
        <dbReference type="Proteomes" id="UP001652622"/>
    </source>
</evidence>
<dbReference type="SUPFAM" id="SSF47986">
    <property type="entry name" value="DEATH domain"/>
    <property type="match status" value="1"/>
</dbReference>
<dbReference type="PIRSF" id="PIRSF038001">
    <property type="entry name" value="Caspase_ICE"/>
    <property type="match status" value="1"/>
</dbReference>
<dbReference type="SMART" id="SM00115">
    <property type="entry name" value="CASc"/>
    <property type="match status" value="1"/>
</dbReference>
<dbReference type="Gene3D" id="3.40.50.1460">
    <property type="match status" value="1"/>
</dbReference>
<sequence>MADKKLKEVRAEFIKRVNKSIIRQLLDDLLSKDIMDDEEVEGVNVYDKTQDQARIMIDNVRKKGPEASRLFIDFLLARNAYLAGQLDLQTFPAVSQPIKGNISEEEVQFLESKNGIRLCPQNIFQQIQTNEGTEIYPIKDPKTRTRLALIICNIKFDYLGYRYGVEIDLEQMTLLLEDLGYNVETKTNLSSQDINTCLQKFAAREEHKTSDGMFVVLMSHGFQDILCGVHSGNQHSDIFPIKTVFSIFNNINCPALRGKPKVVIIQAGRGEQRGYRVENVEDSAASAAASLQLDSHNPMQWQVDAIQRVHVESDFICLYSTTPNNLSWRHTQTGSFFIIQLIDTIKKHAWNCNLEEIFRKVMDHFASDPRNMPSKERTTLTKKLYLFPGH</sequence>
<keyword evidence="6" id="KW-1185">Reference proteome</keyword>
<dbReference type="GO" id="GO:0072559">
    <property type="term" value="C:NLRP3 inflammasome complex"/>
    <property type="evidence" value="ECO:0007669"/>
    <property type="project" value="TreeGrafter"/>
</dbReference>
<feature type="domain" description="Caspase family p10" evidence="3">
    <location>
        <begin position="305"/>
        <end position="388"/>
    </location>
</feature>
<evidence type="ECO:0000313" key="7">
    <source>
        <dbReference type="RefSeq" id="XP_034276902.1"/>
    </source>
</evidence>
<dbReference type="GeneID" id="117667559"/>
<reference evidence="7" key="1">
    <citation type="submission" date="2025-08" db="UniProtKB">
        <authorList>
            <consortium name="RefSeq"/>
        </authorList>
    </citation>
    <scope>IDENTIFICATION</scope>
    <source>
        <tissue evidence="7">Blood</tissue>
    </source>
</reference>
<dbReference type="KEGG" id="pgut:117667559"/>
<dbReference type="GO" id="GO:0042981">
    <property type="term" value="P:regulation of apoptotic process"/>
    <property type="evidence" value="ECO:0007669"/>
    <property type="project" value="InterPro"/>
</dbReference>
<dbReference type="InterPro" id="IPR001315">
    <property type="entry name" value="CARD"/>
</dbReference>
<feature type="domain" description="Caspase family p20" evidence="4">
    <location>
        <begin position="144"/>
        <end position="272"/>
    </location>
</feature>
<gene>
    <name evidence="7" type="primary">LOC117667559</name>
</gene>
<dbReference type="PANTHER" id="PTHR47901:SF3">
    <property type="entry name" value="CASPASE-1"/>
    <property type="match status" value="1"/>
</dbReference>
<dbReference type="GO" id="GO:0097169">
    <property type="term" value="C:AIM2 inflammasome complex"/>
    <property type="evidence" value="ECO:0007669"/>
    <property type="project" value="TreeGrafter"/>
</dbReference>
<dbReference type="GO" id="GO:0072557">
    <property type="term" value="C:IPAF inflammasome complex"/>
    <property type="evidence" value="ECO:0007669"/>
    <property type="project" value="TreeGrafter"/>
</dbReference>
<evidence type="ECO:0000259" key="3">
    <source>
        <dbReference type="PROSITE" id="PS50207"/>
    </source>
</evidence>
<dbReference type="PROSITE" id="PS50209">
    <property type="entry name" value="CARD"/>
    <property type="match status" value="1"/>
</dbReference>
<dbReference type="InterPro" id="IPR002138">
    <property type="entry name" value="Pept_C14_p10"/>
</dbReference>
<evidence type="ECO:0000259" key="4">
    <source>
        <dbReference type="PROSITE" id="PS50208"/>
    </source>
</evidence>
<evidence type="ECO:0000259" key="5">
    <source>
        <dbReference type="PROSITE" id="PS50209"/>
    </source>
</evidence>
<dbReference type="InterPro" id="IPR011029">
    <property type="entry name" value="DEATH-like_dom_sf"/>
</dbReference>
<accession>A0A6P9C074</accession>
<dbReference type="GO" id="GO:0006508">
    <property type="term" value="P:proteolysis"/>
    <property type="evidence" value="ECO:0007669"/>
    <property type="project" value="InterPro"/>
</dbReference>